<evidence type="ECO:0000313" key="3">
    <source>
        <dbReference type="EMBL" id="MFC7069718.1"/>
    </source>
</evidence>
<name>A0ABD5W9V4_9EURY</name>
<organism evidence="3 4">
    <name type="scientific">Halobaculum lipolyticum</name>
    <dbReference type="NCBI Taxonomy" id="3032001"/>
    <lineage>
        <taxon>Archaea</taxon>
        <taxon>Methanobacteriati</taxon>
        <taxon>Methanobacteriota</taxon>
        <taxon>Stenosarchaea group</taxon>
        <taxon>Halobacteria</taxon>
        <taxon>Halobacteriales</taxon>
        <taxon>Haloferacaceae</taxon>
        <taxon>Halobaculum</taxon>
    </lineage>
</organism>
<protein>
    <submittedName>
        <fullName evidence="3">1,2-phenylacetyl-CoA epoxidase subunit PaaD</fullName>
        <ecNumber evidence="3">1.14.13.149</ecNumber>
    </submittedName>
</protein>
<evidence type="ECO:0000259" key="2">
    <source>
        <dbReference type="Pfam" id="PF01883"/>
    </source>
</evidence>
<evidence type="ECO:0000313" key="4">
    <source>
        <dbReference type="Proteomes" id="UP001596461"/>
    </source>
</evidence>
<feature type="domain" description="MIP18 family-like" evidence="2">
    <location>
        <begin position="47"/>
        <end position="120"/>
    </location>
</feature>
<dbReference type="Gene3D" id="3.30.300.130">
    <property type="entry name" value="Fe-S cluster assembly (FSCA)"/>
    <property type="match status" value="1"/>
</dbReference>
<dbReference type="InterPro" id="IPR052339">
    <property type="entry name" value="Fe-S_Maturation_MIP18"/>
</dbReference>
<dbReference type="PANTHER" id="PTHR42831:SF1">
    <property type="entry name" value="FE-S PROTEIN MATURATION AUXILIARY FACTOR YITW"/>
    <property type="match status" value="1"/>
</dbReference>
<evidence type="ECO:0000256" key="1">
    <source>
        <dbReference type="SAM" id="MobiDB-lite"/>
    </source>
</evidence>
<accession>A0ABD5W9V4</accession>
<dbReference type="Pfam" id="PF01883">
    <property type="entry name" value="FeS_assembly_P"/>
    <property type="match status" value="1"/>
</dbReference>
<dbReference type="NCBIfam" id="NF041868">
    <property type="entry name" value="paad_haloarch"/>
    <property type="match status" value="1"/>
</dbReference>
<dbReference type="Proteomes" id="UP001596461">
    <property type="component" value="Unassembled WGS sequence"/>
</dbReference>
<keyword evidence="4" id="KW-1185">Reference proteome</keyword>
<reference evidence="3 4" key="1">
    <citation type="journal article" date="2019" name="Int. J. Syst. Evol. Microbiol.">
        <title>The Global Catalogue of Microorganisms (GCM) 10K type strain sequencing project: providing services to taxonomists for standard genome sequencing and annotation.</title>
        <authorList>
            <consortium name="The Broad Institute Genomics Platform"/>
            <consortium name="The Broad Institute Genome Sequencing Center for Infectious Disease"/>
            <person name="Wu L."/>
            <person name="Ma J."/>
        </authorList>
    </citation>
    <scope>NUCLEOTIDE SEQUENCE [LARGE SCALE GENOMIC DNA]</scope>
    <source>
        <strain evidence="3 4">DT31</strain>
    </source>
</reference>
<comment type="caution">
    <text evidence="3">The sequence shown here is derived from an EMBL/GenBank/DDBJ whole genome shotgun (WGS) entry which is preliminary data.</text>
</comment>
<dbReference type="SUPFAM" id="SSF117916">
    <property type="entry name" value="Fe-S cluster assembly (FSCA) domain-like"/>
    <property type="match status" value="1"/>
</dbReference>
<dbReference type="PANTHER" id="PTHR42831">
    <property type="entry name" value="FE-S PROTEIN MATURATION AUXILIARY FACTOR YITW"/>
    <property type="match status" value="1"/>
</dbReference>
<dbReference type="RefSeq" id="WP_284032305.1">
    <property type="nucleotide sequence ID" value="NZ_CP126154.1"/>
</dbReference>
<sequence>MPTSMPTDTPGAPGDGTDSEACAYTAYEDGEAPEEYPKTGAGATGAEADVWAALYEVEDPEMPVSVVDLGLIYDVSVDEDSGLCEVEMTLTYTGCPARDMILNDVRCAAETAPGVDRADVRLRYTPGWTVAMVTDAGREALREFGLSV</sequence>
<proteinExistence type="predicted"/>
<feature type="region of interest" description="Disordered" evidence="1">
    <location>
        <begin position="1"/>
        <end position="20"/>
    </location>
</feature>
<keyword evidence="3" id="KW-0560">Oxidoreductase</keyword>
<gene>
    <name evidence="3" type="primary">paaD</name>
    <name evidence="3" type="ORF">ACFQL9_08695</name>
</gene>
<dbReference type="GeneID" id="81124141"/>
<dbReference type="InterPro" id="IPR034904">
    <property type="entry name" value="FSCA_dom_sf"/>
</dbReference>
<dbReference type="InterPro" id="IPR002744">
    <property type="entry name" value="MIP18-like"/>
</dbReference>
<dbReference type="EC" id="1.14.13.149" evidence="3"/>
<dbReference type="GO" id="GO:0097266">
    <property type="term" value="F:phenylacetyl-CoA 1,2-epoxidase activity"/>
    <property type="evidence" value="ECO:0007669"/>
    <property type="project" value="UniProtKB-EC"/>
</dbReference>
<dbReference type="AlphaFoldDB" id="A0ABD5W9V4"/>
<dbReference type="EMBL" id="JBHTAH010000006">
    <property type="protein sequence ID" value="MFC7069718.1"/>
    <property type="molecule type" value="Genomic_DNA"/>
</dbReference>